<feature type="domain" description="RagB/SusD" evidence="6">
    <location>
        <begin position="358"/>
        <end position="478"/>
    </location>
</feature>
<dbReference type="InterPro" id="IPR033985">
    <property type="entry name" value="SusD-like_N"/>
</dbReference>
<evidence type="ECO:0000313" key="8">
    <source>
        <dbReference type="EMBL" id="RIV35710.1"/>
    </source>
</evidence>
<dbReference type="InterPro" id="IPR011990">
    <property type="entry name" value="TPR-like_helical_dom_sf"/>
</dbReference>
<proteinExistence type="inferred from homology"/>
<dbReference type="AlphaFoldDB" id="A0A3A1ND51"/>
<dbReference type="SUPFAM" id="SSF48452">
    <property type="entry name" value="TPR-like"/>
    <property type="match status" value="1"/>
</dbReference>
<comment type="similarity">
    <text evidence="2">Belongs to the SusD family.</text>
</comment>
<comment type="subcellular location">
    <subcellularLocation>
        <location evidence="1">Cell outer membrane</location>
    </subcellularLocation>
</comment>
<dbReference type="Pfam" id="PF07980">
    <property type="entry name" value="SusD_RagB"/>
    <property type="match status" value="1"/>
</dbReference>
<evidence type="ECO:0000256" key="4">
    <source>
        <dbReference type="ARBA" id="ARBA00023136"/>
    </source>
</evidence>
<evidence type="ECO:0000256" key="1">
    <source>
        <dbReference type="ARBA" id="ARBA00004442"/>
    </source>
</evidence>
<accession>A0A3A1ND51</accession>
<evidence type="ECO:0000256" key="3">
    <source>
        <dbReference type="ARBA" id="ARBA00022729"/>
    </source>
</evidence>
<dbReference type="Pfam" id="PF14322">
    <property type="entry name" value="SusD-like_3"/>
    <property type="match status" value="1"/>
</dbReference>
<sequence length="478" mass="54143">MKLHRIIIIAFLATVFTACEDKLDEEVFSELSPSNLLNNEKGMSFLLNASYTYAHRNNDVQASWGAYHMSSMTAGETWGLGGSIENLWVAEIDFTWDSNHSHFLSVWQVHYNSIRDANLILDNLDNENLSEEFKQLTKAEAHFLRGWNYAALYNWFGELPIYASSEDELLQPRATVEDTRSFIEQELTLAVNGLPVEEPQFGRASKGTALAVLCKFYLNTKQWQKAADAAQDVMDLGKYELLESYGDIFAYDNEGNPELIWVLPKDGATLTETGQGLNALTFPPDFPVPFSNNSVFAARTYLFDDFVNSFEETDTRKEQIITEWTSTNTGELVTGLGNDQSFPYKLPFEPNSIGAWAGNDLPVIRYADILLSRAEALNEISGPTQEAIDLINEVRERAEATPYTLAGFTKASLRDAILQEREWEFYWEEKAREDQIRHGVFISRAQTRGKNAQDYHVLFPIPQVELDANPSLEQNPGY</sequence>
<dbReference type="PROSITE" id="PS51257">
    <property type="entry name" value="PROKAR_LIPOPROTEIN"/>
    <property type="match status" value="1"/>
</dbReference>
<keyword evidence="3" id="KW-0732">Signal</keyword>
<reference evidence="8 9" key="1">
    <citation type="submission" date="2018-08" db="EMBL/GenBank/DDBJ databases">
        <title>Proposal of Muricauda 72 sp.nov. and Muricauda NH166 sp.nov., isolated from seawater.</title>
        <authorList>
            <person name="Cheng H."/>
            <person name="Wu Y.-H."/>
            <person name="Guo L.-L."/>
            <person name="Xu X.-W."/>
        </authorList>
    </citation>
    <scope>NUCLEOTIDE SEQUENCE [LARGE SCALE GENOMIC DNA]</scope>
    <source>
        <strain evidence="8 9">KCTC 22173</strain>
    </source>
</reference>
<feature type="domain" description="SusD-like N-terminal" evidence="7">
    <location>
        <begin position="91"/>
        <end position="218"/>
    </location>
</feature>
<evidence type="ECO:0000256" key="5">
    <source>
        <dbReference type="ARBA" id="ARBA00023237"/>
    </source>
</evidence>
<dbReference type="EMBL" id="QXFH01000069">
    <property type="protein sequence ID" value="RIV35710.1"/>
    <property type="molecule type" value="Genomic_DNA"/>
</dbReference>
<comment type="caution">
    <text evidence="8">The sequence shown here is derived from an EMBL/GenBank/DDBJ whole genome shotgun (WGS) entry which is preliminary data.</text>
</comment>
<evidence type="ECO:0000313" key="9">
    <source>
        <dbReference type="Proteomes" id="UP000266067"/>
    </source>
</evidence>
<name>A0A3A1ND51_9FLAO</name>
<dbReference type="Proteomes" id="UP000266067">
    <property type="component" value="Unassembled WGS sequence"/>
</dbReference>
<organism evidence="8 9">
    <name type="scientific">Flagellimonas lutimaris</name>
    <dbReference type="NCBI Taxonomy" id="475082"/>
    <lineage>
        <taxon>Bacteria</taxon>
        <taxon>Pseudomonadati</taxon>
        <taxon>Bacteroidota</taxon>
        <taxon>Flavobacteriia</taxon>
        <taxon>Flavobacteriales</taxon>
        <taxon>Flavobacteriaceae</taxon>
        <taxon>Flagellimonas</taxon>
    </lineage>
</organism>
<keyword evidence="9" id="KW-1185">Reference proteome</keyword>
<dbReference type="RefSeq" id="WP_119606726.1">
    <property type="nucleotide sequence ID" value="NZ_QXFH01000069.1"/>
</dbReference>
<evidence type="ECO:0000256" key="2">
    <source>
        <dbReference type="ARBA" id="ARBA00006275"/>
    </source>
</evidence>
<evidence type="ECO:0000259" key="6">
    <source>
        <dbReference type="Pfam" id="PF07980"/>
    </source>
</evidence>
<dbReference type="InterPro" id="IPR012944">
    <property type="entry name" value="SusD_RagB_dom"/>
</dbReference>
<dbReference type="Gene3D" id="1.25.40.390">
    <property type="match status" value="1"/>
</dbReference>
<dbReference type="GO" id="GO:0009279">
    <property type="term" value="C:cell outer membrane"/>
    <property type="evidence" value="ECO:0007669"/>
    <property type="project" value="UniProtKB-SubCell"/>
</dbReference>
<keyword evidence="4" id="KW-0472">Membrane</keyword>
<gene>
    <name evidence="8" type="ORF">D2V08_03555</name>
</gene>
<dbReference type="OrthoDB" id="5694214at2"/>
<keyword evidence="5" id="KW-0998">Cell outer membrane</keyword>
<protein>
    <submittedName>
        <fullName evidence="8">RagB/SusD family nutrient uptake outer membrane protein</fullName>
    </submittedName>
</protein>
<evidence type="ECO:0000259" key="7">
    <source>
        <dbReference type="Pfam" id="PF14322"/>
    </source>
</evidence>